<dbReference type="SUPFAM" id="SSF51735">
    <property type="entry name" value="NAD(P)-binding Rossmann-fold domains"/>
    <property type="match status" value="1"/>
</dbReference>
<sequence length="526" mass="57971">MDKKVLIADQINEKGIDELKDIAEVVPNFTISNEELLKVIKDFDAIIVRSRTKVTREVIEASDKLKIIARAGVGVDNVDVQAATERGIMVINAPESTSITVAEHTMGLILALSRKIAIADSSVKSGKWEKGRFMGIELNGKTLGVIGMGRIGSQVVTRSKAFGMDTIVYDPYITKKTASELGVTVVDLETLIKESDVMTIHVPLTPETKYLISKPQFEMMKENAFIVNCARGGIINEDDLYDALSTDEIRGAGLDVFENEPPKNSKLLELDNVVLTPHIAASTSEAQRDAAIIVANEIKKVFKGISPKNVINMPVLDPETFNLIKPYFALIEKIGKFMIQTAKGNINEIDVTYCGELSEFPKHDILTRMILQEVLNPILNEPVNLVNATTVAENRGIIVTEGKRYDAKGYKSLIKVEMKSDYNDVSVEGIFTHQQPRIVMINGYKVDVEPEGTMLISKYKDKPGIIGSIGTKIGEHNINIAKMQVGRKELGGEAVMVLKVDQIVPEFVILEIKKLEDVHDAVAVNL</sequence>
<dbReference type="InterPro" id="IPR029753">
    <property type="entry name" value="D-isomer_DH_CS"/>
</dbReference>
<dbReference type="AlphaFoldDB" id="A0A8T5UVM3"/>
<keyword evidence="5 10" id="KW-0028">Amino-acid biosynthesis</keyword>
<dbReference type="GO" id="GO:0006564">
    <property type="term" value="P:L-serine biosynthetic process"/>
    <property type="evidence" value="ECO:0007669"/>
    <property type="project" value="UniProtKB-UniRule"/>
</dbReference>
<evidence type="ECO:0000313" key="13">
    <source>
        <dbReference type="Proteomes" id="UP000825933"/>
    </source>
</evidence>
<dbReference type="PROSITE" id="PS00671">
    <property type="entry name" value="D_2_HYDROXYACID_DH_3"/>
    <property type="match status" value="1"/>
</dbReference>
<dbReference type="InterPro" id="IPR045865">
    <property type="entry name" value="ACT-like_dom_sf"/>
</dbReference>
<dbReference type="CDD" id="cd12173">
    <property type="entry name" value="PGDH_4"/>
    <property type="match status" value="1"/>
</dbReference>
<dbReference type="PROSITE" id="PS00065">
    <property type="entry name" value="D_2_HYDROXYACID_DH_1"/>
    <property type="match status" value="1"/>
</dbReference>
<dbReference type="FunFam" id="3.30.1330.90:FF:000003">
    <property type="entry name" value="D-3-phosphoglycerate dehydrogenase"/>
    <property type="match status" value="1"/>
</dbReference>
<accession>A0A8T5UVM3</accession>
<dbReference type="Gene3D" id="3.30.1330.90">
    <property type="entry name" value="D-3-phosphoglycerate dehydrogenase, domain 3"/>
    <property type="match status" value="1"/>
</dbReference>
<evidence type="ECO:0000256" key="6">
    <source>
        <dbReference type="ARBA" id="ARBA00023002"/>
    </source>
</evidence>
<comment type="catalytic activity">
    <reaction evidence="9 10">
        <text>(2R)-3-phosphoglycerate + NAD(+) = 3-phosphooxypyruvate + NADH + H(+)</text>
        <dbReference type="Rhea" id="RHEA:12641"/>
        <dbReference type="ChEBI" id="CHEBI:15378"/>
        <dbReference type="ChEBI" id="CHEBI:18110"/>
        <dbReference type="ChEBI" id="CHEBI:57540"/>
        <dbReference type="ChEBI" id="CHEBI:57945"/>
        <dbReference type="ChEBI" id="CHEBI:58272"/>
        <dbReference type="EC" id="1.1.1.95"/>
    </reaction>
</comment>
<dbReference type="InterPro" id="IPR036291">
    <property type="entry name" value="NAD(P)-bd_dom_sf"/>
</dbReference>
<dbReference type="EC" id="1.1.1.95" evidence="3 10"/>
<evidence type="ECO:0000256" key="4">
    <source>
        <dbReference type="ARBA" id="ARBA00021582"/>
    </source>
</evidence>
<dbReference type="InterPro" id="IPR029009">
    <property type="entry name" value="ASB_dom_sf"/>
</dbReference>
<organism evidence="12 13">
    <name type="scientific">Methanobacterium spitsbergense</name>
    <dbReference type="NCBI Taxonomy" id="2874285"/>
    <lineage>
        <taxon>Archaea</taxon>
        <taxon>Methanobacteriati</taxon>
        <taxon>Methanobacteriota</taxon>
        <taxon>Methanomada group</taxon>
        <taxon>Methanobacteria</taxon>
        <taxon>Methanobacteriales</taxon>
        <taxon>Methanobacteriaceae</taxon>
        <taxon>Methanobacterium</taxon>
    </lineage>
</organism>
<dbReference type="InterPro" id="IPR006140">
    <property type="entry name" value="D-isomer_DH_NAD-bd"/>
</dbReference>
<dbReference type="SUPFAM" id="SSF55021">
    <property type="entry name" value="ACT-like"/>
    <property type="match status" value="1"/>
</dbReference>
<evidence type="ECO:0000256" key="8">
    <source>
        <dbReference type="ARBA" id="ARBA00023299"/>
    </source>
</evidence>
<dbReference type="SUPFAM" id="SSF52283">
    <property type="entry name" value="Formate/glycerate dehydrogenase catalytic domain-like"/>
    <property type="match status" value="1"/>
</dbReference>
<evidence type="ECO:0000256" key="2">
    <source>
        <dbReference type="ARBA" id="ARBA00005854"/>
    </source>
</evidence>
<dbReference type="Pfam" id="PF02826">
    <property type="entry name" value="2-Hacid_dh_C"/>
    <property type="match status" value="1"/>
</dbReference>
<evidence type="ECO:0000256" key="5">
    <source>
        <dbReference type="ARBA" id="ARBA00022605"/>
    </source>
</evidence>
<name>A0A8T5UVM3_9EURY</name>
<dbReference type="NCBIfam" id="TIGR01327">
    <property type="entry name" value="PGDH"/>
    <property type="match status" value="1"/>
</dbReference>
<evidence type="ECO:0000256" key="7">
    <source>
        <dbReference type="ARBA" id="ARBA00023027"/>
    </source>
</evidence>
<evidence type="ECO:0000313" key="12">
    <source>
        <dbReference type="EMBL" id="MBZ2164709.1"/>
    </source>
</evidence>
<dbReference type="FunFam" id="3.40.50.720:FF:000021">
    <property type="entry name" value="D-3-phosphoglycerate dehydrogenase"/>
    <property type="match status" value="1"/>
</dbReference>
<dbReference type="Pfam" id="PF00389">
    <property type="entry name" value="2-Hacid_dh"/>
    <property type="match status" value="1"/>
</dbReference>
<dbReference type="InterPro" id="IPR002912">
    <property type="entry name" value="ACT_dom"/>
</dbReference>
<evidence type="ECO:0000256" key="1">
    <source>
        <dbReference type="ARBA" id="ARBA00005216"/>
    </source>
</evidence>
<protein>
    <recommendedName>
        <fullName evidence="4 10">D-3-phosphoglycerate dehydrogenase</fullName>
        <ecNumber evidence="3 10">1.1.1.95</ecNumber>
    </recommendedName>
</protein>
<keyword evidence="13" id="KW-1185">Reference proteome</keyword>
<dbReference type="InterPro" id="IPR029752">
    <property type="entry name" value="D-isomer_DH_CS1"/>
</dbReference>
<comment type="similarity">
    <text evidence="2 10">Belongs to the D-isomer specific 2-hydroxyacid dehydrogenase family.</text>
</comment>
<feature type="domain" description="ACT" evidence="11">
    <location>
        <begin position="454"/>
        <end position="526"/>
    </location>
</feature>
<dbReference type="Proteomes" id="UP000825933">
    <property type="component" value="Unassembled WGS sequence"/>
</dbReference>
<dbReference type="PROSITE" id="PS51671">
    <property type="entry name" value="ACT"/>
    <property type="match status" value="1"/>
</dbReference>
<dbReference type="InterPro" id="IPR045626">
    <property type="entry name" value="PGDH_ASB_dom"/>
</dbReference>
<dbReference type="PANTHER" id="PTHR42789">
    <property type="entry name" value="D-ISOMER SPECIFIC 2-HYDROXYACID DEHYDROGENASE FAMILY PROTEIN (AFU_ORTHOLOGUE AFUA_6G10090)"/>
    <property type="match status" value="1"/>
</dbReference>
<proteinExistence type="inferred from homology"/>
<comment type="caution">
    <text evidence="12">The sequence shown here is derived from an EMBL/GenBank/DDBJ whole genome shotgun (WGS) entry which is preliminary data.</text>
</comment>
<dbReference type="EMBL" id="JAIOUQ010000003">
    <property type="protein sequence ID" value="MBZ2164709.1"/>
    <property type="molecule type" value="Genomic_DNA"/>
</dbReference>
<keyword evidence="7 10" id="KW-0520">NAD</keyword>
<evidence type="ECO:0000256" key="9">
    <source>
        <dbReference type="ARBA" id="ARBA00048731"/>
    </source>
</evidence>
<evidence type="ECO:0000256" key="3">
    <source>
        <dbReference type="ARBA" id="ARBA00013143"/>
    </source>
</evidence>
<dbReference type="InterPro" id="IPR006236">
    <property type="entry name" value="PGDH"/>
</dbReference>
<evidence type="ECO:0000259" key="11">
    <source>
        <dbReference type="PROSITE" id="PS51671"/>
    </source>
</evidence>
<evidence type="ECO:0000256" key="10">
    <source>
        <dbReference type="RuleBase" id="RU363003"/>
    </source>
</evidence>
<keyword evidence="8 10" id="KW-0718">Serine biosynthesis</keyword>
<comment type="pathway">
    <text evidence="1 10">Amino-acid biosynthesis; L-serine biosynthesis; L-serine from 3-phospho-D-glycerate: step 1/3.</text>
</comment>
<gene>
    <name evidence="12" type="primary">serA</name>
    <name evidence="12" type="ORF">K8N75_01405</name>
</gene>
<dbReference type="FunFam" id="3.30.70.260:FF:000008">
    <property type="entry name" value="D-3-phosphoglycerate dehydrogenase, chloroplastic"/>
    <property type="match status" value="1"/>
</dbReference>
<dbReference type="CDD" id="cd04902">
    <property type="entry name" value="ACT_3PGDH-xct"/>
    <property type="match status" value="1"/>
</dbReference>
<dbReference type="Pfam" id="PF01842">
    <property type="entry name" value="ACT"/>
    <property type="match status" value="1"/>
</dbReference>
<reference evidence="13" key="1">
    <citation type="journal article" date="2022" name="Microbiol. Resour. Announc.">
        <title>Draft Genome Sequence of a Methanogenic Archaeon from West Spitsbergen Permafrost.</title>
        <authorList>
            <person name="Trubitsyn V."/>
            <person name="Rivkina E."/>
            <person name="Shcherbakova V."/>
        </authorList>
    </citation>
    <scope>NUCLEOTIDE SEQUENCE [LARGE SCALE GENOMIC DNA]</scope>
    <source>
        <strain evidence="13">VT</strain>
    </source>
</reference>
<dbReference type="GO" id="GO:0004617">
    <property type="term" value="F:phosphoglycerate dehydrogenase activity"/>
    <property type="evidence" value="ECO:0007669"/>
    <property type="project" value="UniProtKB-UniRule"/>
</dbReference>
<dbReference type="Gene3D" id="3.40.50.720">
    <property type="entry name" value="NAD(P)-binding Rossmann-like Domain"/>
    <property type="match status" value="2"/>
</dbReference>
<dbReference type="RefSeq" id="WP_223790386.1">
    <property type="nucleotide sequence ID" value="NZ_JAIOUQ010000003.1"/>
</dbReference>
<dbReference type="InterPro" id="IPR006139">
    <property type="entry name" value="D-isomer_2_OHA_DH_cat_dom"/>
</dbReference>
<dbReference type="SUPFAM" id="SSF143548">
    <property type="entry name" value="Serine metabolism enzymes domain"/>
    <property type="match status" value="1"/>
</dbReference>
<dbReference type="InterPro" id="IPR050857">
    <property type="entry name" value="D-2-hydroxyacid_DH"/>
</dbReference>
<dbReference type="Gene3D" id="3.30.70.260">
    <property type="match status" value="1"/>
</dbReference>
<dbReference type="GO" id="GO:0051287">
    <property type="term" value="F:NAD binding"/>
    <property type="evidence" value="ECO:0007669"/>
    <property type="project" value="UniProtKB-UniRule"/>
</dbReference>
<dbReference type="Pfam" id="PF19304">
    <property type="entry name" value="PGDH_inter"/>
    <property type="match status" value="1"/>
</dbReference>
<keyword evidence="6 10" id="KW-0560">Oxidoreductase</keyword>
<dbReference type="PANTHER" id="PTHR42789:SF1">
    <property type="entry name" value="D-ISOMER SPECIFIC 2-HYDROXYACID DEHYDROGENASE FAMILY PROTEIN (AFU_ORTHOLOGUE AFUA_6G10090)"/>
    <property type="match status" value="1"/>
</dbReference>